<dbReference type="InterPro" id="IPR004408">
    <property type="entry name" value="Biotin_CoA_COase_ligase"/>
</dbReference>
<evidence type="ECO:0000259" key="5">
    <source>
        <dbReference type="PROSITE" id="PS51733"/>
    </source>
</evidence>
<keyword evidence="2 4" id="KW-0238">DNA-binding</keyword>
<dbReference type="GO" id="GO:0009249">
    <property type="term" value="P:protein lipoylation"/>
    <property type="evidence" value="ECO:0007669"/>
    <property type="project" value="UniProtKB-ARBA"/>
</dbReference>
<comment type="catalytic activity">
    <reaction evidence="4">
        <text>biotin + L-lysyl-[protein] + ATP = N(6)-biotinyl-L-lysyl-[protein] + AMP + diphosphate + H(+)</text>
        <dbReference type="Rhea" id="RHEA:11756"/>
        <dbReference type="Rhea" id="RHEA-COMP:9752"/>
        <dbReference type="Rhea" id="RHEA-COMP:10505"/>
        <dbReference type="ChEBI" id="CHEBI:15378"/>
        <dbReference type="ChEBI" id="CHEBI:29969"/>
        <dbReference type="ChEBI" id="CHEBI:30616"/>
        <dbReference type="ChEBI" id="CHEBI:33019"/>
        <dbReference type="ChEBI" id="CHEBI:57586"/>
        <dbReference type="ChEBI" id="CHEBI:83144"/>
        <dbReference type="ChEBI" id="CHEBI:456215"/>
        <dbReference type="EC" id="6.3.4.15"/>
    </reaction>
</comment>
<dbReference type="Gene3D" id="3.30.930.10">
    <property type="entry name" value="Bira Bifunctional Protein, Domain 2"/>
    <property type="match status" value="1"/>
</dbReference>
<keyword evidence="3 4" id="KW-0092">Biotin</keyword>
<dbReference type="EC" id="6.3.4.15" evidence="4"/>
<dbReference type="CDD" id="cd00090">
    <property type="entry name" value="HTH_ARSR"/>
    <property type="match status" value="1"/>
</dbReference>
<keyword evidence="4" id="KW-0678">Repressor</keyword>
<dbReference type="InterPro" id="IPR030855">
    <property type="entry name" value="Bifunct_BirA"/>
</dbReference>
<dbReference type="SUPFAM" id="SSF55681">
    <property type="entry name" value="Class II aaRS and biotin synthetases"/>
    <property type="match status" value="1"/>
</dbReference>
<dbReference type="Gene3D" id="1.10.10.10">
    <property type="entry name" value="Winged helix-like DNA-binding domain superfamily/Winged helix DNA-binding domain"/>
    <property type="match status" value="1"/>
</dbReference>
<dbReference type="EMBL" id="AYYN01000167">
    <property type="protein sequence ID" value="KRM71042.1"/>
    <property type="molecule type" value="Genomic_DNA"/>
</dbReference>
<dbReference type="Pfam" id="PF02237">
    <property type="entry name" value="BPL_C"/>
    <property type="match status" value="1"/>
</dbReference>
<keyword evidence="1 4" id="KW-0436">Ligase</keyword>
<feature type="binding site" evidence="4">
    <location>
        <position position="114"/>
    </location>
    <ligand>
        <name>biotin</name>
        <dbReference type="ChEBI" id="CHEBI:57586"/>
    </ligand>
</feature>
<dbReference type="GO" id="GO:0005737">
    <property type="term" value="C:cytoplasm"/>
    <property type="evidence" value="ECO:0007669"/>
    <property type="project" value="TreeGrafter"/>
</dbReference>
<dbReference type="GO" id="GO:0016740">
    <property type="term" value="F:transferase activity"/>
    <property type="evidence" value="ECO:0007669"/>
    <property type="project" value="UniProtKB-ARBA"/>
</dbReference>
<dbReference type="PROSITE" id="PS51733">
    <property type="entry name" value="BPL_LPL_CATALYTIC"/>
    <property type="match status" value="1"/>
</dbReference>
<dbReference type="AlphaFoldDB" id="A0A0R2AX77"/>
<feature type="DNA-binding region" description="H-T-H motif" evidence="4">
    <location>
        <begin position="20"/>
        <end position="39"/>
    </location>
</feature>
<dbReference type="PANTHER" id="PTHR12835">
    <property type="entry name" value="BIOTIN PROTEIN LIGASE"/>
    <property type="match status" value="1"/>
</dbReference>
<dbReference type="GO" id="GO:0003677">
    <property type="term" value="F:DNA binding"/>
    <property type="evidence" value="ECO:0007669"/>
    <property type="project" value="UniProtKB-UniRule"/>
</dbReference>
<dbReference type="InterPro" id="IPR004143">
    <property type="entry name" value="BPL_LPL_catalytic"/>
</dbReference>
<feature type="binding site" evidence="4">
    <location>
        <position position="185"/>
    </location>
    <ligand>
        <name>biotin</name>
        <dbReference type="ChEBI" id="CHEBI:57586"/>
    </ligand>
</feature>
<dbReference type="GO" id="GO:0006355">
    <property type="term" value="P:regulation of DNA-templated transcription"/>
    <property type="evidence" value="ECO:0007669"/>
    <property type="project" value="UniProtKB-UniRule"/>
</dbReference>
<sequence>MKTSERVLELLTRSETYLSGQELADRLQLTRAAIWKAIEQLRKAGYQIDSKPHVGYRYTDSDTLNQTAILQALSLDLDLELQVFDSLPSTNLKAKELGLNPTSQTPLVVIADHQTAGYGRYHRDFISPKNTGIYLSILLANKSPDFDPGLLTTATAIAVTRTLEKTLALKPTIKWVNDVLVDDKKICGILTEGITDLETQSLSQVVVGTGINFLTEISTFPTELQARVGTLAPYVKKNRLSRNRFIATYLNEFFKIYQNYTTGSFMDEYRAHCDLIGKHVTIQRPTGTLEAQVIDINNHGALVLENGKVLNSGEVIKVRKV</sequence>
<accession>A0A0R2AX77</accession>
<keyword evidence="4" id="KW-0804">Transcription</keyword>
<dbReference type="InterPro" id="IPR045864">
    <property type="entry name" value="aa-tRNA-synth_II/BPL/LPL"/>
</dbReference>
<comment type="caution">
    <text evidence="4">Lacks conserved residue(s) required for the propagation of feature annotation.</text>
</comment>
<feature type="domain" description="BPL/LPL catalytic" evidence="5">
    <location>
        <begin position="76"/>
        <end position="261"/>
    </location>
</feature>
<feature type="binding site" evidence="4">
    <location>
        <begin position="89"/>
        <end position="91"/>
    </location>
    <ligand>
        <name>biotin</name>
        <dbReference type="ChEBI" id="CHEBI:57586"/>
    </ligand>
</feature>
<protein>
    <recommendedName>
        <fullName evidence="4">Bifunctional ligase/repressor BirA</fullName>
    </recommendedName>
    <alternativeName>
        <fullName evidence="4">Biotin--[acetyl-CoA-carboxylase] ligase</fullName>
        <ecNumber evidence="4">6.3.4.15</ecNumber>
    </alternativeName>
    <alternativeName>
        <fullName evidence="4">Biotin--protein ligase</fullName>
    </alternativeName>
    <alternativeName>
        <fullName evidence="4">Biotin-[acetyl-CoA carboxylase] synthetase</fullName>
    </alternativeName>
</protein>
<gene>
    <name evidence="4" type="primary">birA</name>
    <name evidence="6" type="ORF">FC48_GL001509</name>
</gene>
<proteinExistence type="inferred from homology"/>
<dbReference type="PANTHER" id="PTHR12835:SF5">
    <property type="entry name" value="BIOTIN--PROTEIN LIGASE"/>
    <property type="match status" value="1"/>
</dbReference>
<keyword evidence="4" id="KW-0805">Transcription regulation</keyword>
<comment type="function">
    <text evidence="4">Acts both as a biotin--[acetyl-CoA-carboxylase] ligase and a repressor.</text>
</comment>
<dbReference type="Pfam" id="PF08279">
    <property type="entry name" value="HTH_11"/>
    <property type="match status" value="1"/>
</dbReference>
<evidence type="ECO:0000313" key="7">
    <source>
        <dbReference type="Proteomes" id="UP000051612"/>
    </source>
</evidence>
<dbReference type="HAMAP" id="MF_00978">
    <property type="entry name" value="Bifunct_BirA"/>
    <property type="match status" value="1"/>
</dbReference>
<evidence type="ECO:0000313" key="6">
    <source>
        <dbReference type="EMBL" id="KRM71042.1"/>
    </source>
</evidence>
<keyword evidence="4" id="KW-0067">ATP-binding</keyword>
<dbReference type="RefSeq" id="WP_056960136.1">
    <property type="nucleotide sequence ID" value="NZ_AYYN01000167.1"/>
</dbReference>
<reference evidence="6 7" key="1">
    <citation type="journal article" date="2015" name="Genome Announc.">
        <title>Expanding the biotechnology potential of lactobacilli through comparative genomics of 213 strains and associated genera.</title>
        <authorList>
            <person name="Sun Z."/>
            <person name="Harris H.M."/>
            <person name="McCann A."/>
            <person name="Guo C."/>
            <person name="Argimon S."/>
            <person name="Zhang W."/>
            <person name="Yang X."/>
            <person name="Jeffery I.B."/>
            <person name="Cooney J.C."/>
            <person name="Kagawa T.F."/>
            <person name="Liu W."/>
            <person name="Song Y."/>
            <person name="Salvetti E."/>
            <person name="Wrobel A."/>
            <person name="Rasinkangas P."/>
            <person name="Parkhill J."/>
            <person name="Rea M.C."/>
            <person name="O'Sullivan O."/>
            <person name="Ritari J."/>
            <person name="Douillard F.P."/>
            <person name="Paul Ross R."/>
            <person name="Yang R."/>
            <person name="Briner A.E."/>
            <person name="Felis G.E."/>
            <person name="de Vos W.M."/>
            <person name="Barrangou R."/>
            <person name="Klaenhammer T.R."/>
            <person name="Caufield P.W."/>
            <person name="Cui Y."/>
            <person name="Zhang H."/>
            <person name="O'Toole P.W."/>
        </authorList>
    </citation>
    <scope>NUCLEOTIDE SEQUENCE [LARGE SCALE GENOMIC DNA]</scope>
    <source>
        <strain evidence="6 7">DSM 20452</strain>
    </source>
</reference>
<dbReference type="SUPFAM" id="SSF46785">
    <property type="entry name" value="Winged helix' DNA-binding domain"/>
    <property type="match status" value="1"/>
</dbReference>
<evidence type="ECO:0000256" key="4">
    <source>
        <dbReference type="HAMAP-Rule" id="MF_00978"/>
    </source>
</evidence>
<dbReference type="Pfam" id="PF03099">
    <property type="entry name" value="BPL_LplA_LipB"/>
    <property type="match status" value="1"/>
</dbReference>
<dbReference type="GO" id="GO:0005524">
    <property type="term" value="F:ATP binding"/>
    <property type="evidence" value="ECO:0007669"/>
    <property type="project" value="UniProtKB-UniRule"/>
</dbReference>
<dbReference type="InterPro" id="IPR036390">
    <property type="entry name" value="WH_DNA-bd_sf"/>
</dbReference>
<evidence type="ECO:0000256" key="2">
    <source>
        <dbReference type="ARBA" id="ARBA00023125"/>
    </source>
</evidence>
<comment type="caution">
    <text evidence="6">The sequence shown here is derived from an EMBL/GenBank/DDBJ whole genome shotgun (WGS) entry which is preliminary data.</text>
</comment>
<dbReference type="CDD" id="cd16442">
    <property type="entry name" value="BPL"/>
    <property type="match status" value="1"/>
</dbReference>
<dbReference type="InterPro" id="IPR013196">
    <property type="entry name" value="HTH_11"/>
</dbReference>
<comment type="similarity">
    <text evidence="4">Belongs to the biotin--protein ligase family.</text>
</comment>
<evidence type="ECO:0000256" key="1">
    <source>
        <dbReference type="ARBA" id="ARBA00022598"/>
    </source>
</evidence>
<organism evidence="6 7">
    <name type="scientific">Ligilactobacillus murinus DSM 20452 = NBRC 14221</name>
    <dbReference type="NCBI Taxonomy" id="1423772"/>
    <lineage>
        <taxon>Bacteria</taxon>
        <taxon>Bacillati</taxon>
        <taxon>Bacillota</taxon>
        <taxon>Bacilli</taxon>
        <taxon>Lactobacillales</taxon>
        <taxon>Lactobacillaceae</taxon>
        <taxon>Ligilactobacillus</taxon>
    </lineage>
</organism>
<evidence type="ECO:0000256" key="3">
    <source>
        <dbReference type="ARBA" id="ARBA00023267"/>
    </source>
</evidence>
<dbReference type="GO" id="GO:0004077">
    <property type="term" value="F:biotin--[biotin carboxyl-carrier protein] ligase activity"/>
    <property type="evidence" value="ECO:0007669"/>
    <property type="project" value="UniProtKB-UniRule"/>
</dbReference>
<dbReference type="Proteomes" id="UP000051612">
    <property type="component" value="Unassembled WGS sequence"/>
</dbReference>
<name>A0A0R2AX77_9LACO</name>
<dbReference type="InterPro" id="IPR011991">
    <property type="entry name" value="ArsR-like_HTH"/>
</dbReference>
<dbReference type="InterPro" id="IPR003142">
    <property type="entry name" value="BPL_C"/>
</dbReference>
<dbReference type="InterPro" id="IPR036388">
    <property type="entry name" value="WH-like_DNA-bd_sf"/>
</dbReference>
<keyword evidence="4" id="KW-0547">Nucleotide-binding</keyword>
<dbReference type="PATRIC" id="fig|1423772.3.peg.1610"/>
<dbReference type="NCBIfam" id="TIGR00121">
    <property type="entry name" value="birA_ligase"/>
    <property type="match status" value="1"/>
</dbReference>